<comment type="caution">
    <text evidence="3">The sequence shown here is derived from an EMBL/GenBank/DDBJ whole genome shotgun (WGS) entry which is preliminary data.</text>
</comment>
<dbReference type="CDD" id="cd04301">
    <property type="entry name" value="NAT_SF"/>
    <property type="match status" value="1"/>
</dbReference>
<keyword evidence="4" id="KW-1185">Reference proteome</keyword>
<dbReference type="Proteomes" id="UP001152755">
    <property type="component" value="Unassembled WGS sequence"/>
</dbReference>
<evidence type="ECO:0000256" key="1">
    <source>
        <dbReference type="ARBA" id="ARBA00022679"/>
    </source>
</evidence>
<reference evidence="3" key="1">
    <citation type="submission" date="2022-08" db="EMBL/GenBank/DDBJ databases">
        <title>Genome analysis of Corynebacteriales strain.</title>
        <authorList>
            <person name="Lee S.D."/>
        </authorList>
    </citation>
    <scope>NUCLEOTIDE SEQUENCE</scope>
    <source>
        <strain evidence="3">D3-21</strain>
    </source>
</reference>
<dbReference type="RefSeq" id="WP_277835786.1">
    <property type="nucleotide sequence ID" value="NZ_JAAIVF010000010.1"/>
</dbReference>
<dbReference type="Pfam" id="PF00583">
    <property type="entry name" value="Acetyltransf_1"/>
    <property type="match status" value="1"/>
</dbReference>
<dbReference type="PANTHER" id="PTHR13947">
    <property type="entry name" value="GNAT FAMILY N-ACETYLTRANSFERASE"/>
    <property type="match status" value="1"/>
</dbReference>
<sequence>MIEIRRVRADELDEVGAQTAAAYVDLLGEQDAYLERLRDAAGRAEQAELVVGLVDGQLAGSVTLADPGTPFADIARPGELEFRMLAVAPVGRGHGVGTALVEHVLDTARRRDRSAVVMSTQPNMVAARRIYDRAGFVPDPDRYWQPVDGLTLEVLVRVLDRPGADGL</sequence>
<evidence type="ECO:0000313" key="4">
    <source>
        <dbReference type="Proteomes" id="UP001152755"/>
    </source>
</evidence>
<dbReference type="Gene3D" id="3.40.630.30">
    <property type="match status" value="1"/>
</dbReference>
<organism evidence="3 4">
    <name type="scientific">Speluncibacter jeojiensis</name>
    <dbReference type="NCBI Taxonomy" id="2710754"/>
    <lineage>
        <taxon>Bacteria</taxon>
        <taxon>Bacillati</taxon>
        <taxon>Actinomycetota</taxon>
        <taxon>Actinomycetes</taxon>
        <taxon>Mycobacteriales</taxon>
        <taxon>Speluncibacteraceae</taxon>
        <taxon>Speluncibacter</taxon>
    </lineage>
</organism>
<evidence type="ECO:0000259" key="2">
    <source>
        <dbReference type="PROSITE" id="PS51186"/>
    </source>
</evidence>
<dbReference type="InterPro" id="IPR016181">
    <property type="entry name" value="Acyl_CoA_acyltransferase"/>
</dbReference>
<feature type="domain" description="N-acetyltransferase" evidence="2">
    <location>
        <begin position="2"/>
        <end position="153"/>
    </location>
</feature>
<name>A0A9X4M590_9ACTN</name>
<proteinExistence type="predicted"/>
<dbReference type="SUPFAM" id="SSF55729">
    <property type="entry name" value="Acyl-CoA N-acyltransferases (Nat)"/>
    <property type="match status" value="1"/>
</dbReference>
<dbReference type="EMBL" id="JANRHA010000033">
    <property type="protein sequence ID" value="MDG3017245.1"/>
    <property type="molecule type" value="Genomic_DNA"/>
</dbReference>
<dbReference type="PROSITE" id="PS51186">
    <property type="entry name" value="GNAT"/>
    <property type="match status" value="1"/>
</dbReference>
<dbReference type="InterPro" id="IPR050769">
    <property type="entry name" value="NAT_camello-type"/>
</dbReference>
<dbReference type="AlphaFoldDB" id="A0A9X4M590"/>
<dbReference type="InterPro" id="IPR000182">
    <property type="entry name" value="GNAT_dom"/>
</dbReference>
<evidence type="ECO:0000313" key="3">
    <source>
        <dbReference type="EMBL" id="MDG3017245.1"/>
    </source>
</evidence>
<dbReference type="GO" id="GO:0008080">
    <property type="term" value="F:N-acetyltransferase activity"/>
    <property type="evidence" value="ECO:0007669"/>
    <property type="project" value="InterPro"/>
</dbReference>
<protein>
    <submittedName>
        <fullName evidence="3">GNAT family N-acetyltransferase</fullName>
    </submittedName>
</protein>
<gene>
    <name evidence="3" type="ORF">NVS88_22065</name>
</gene>
<dbReference type="PANTHER" id="PTHR13947:SF37">
    <property type="entry name" value="LD18367P"/>
    <property type="match status" value="1"/>
</dbReference>
<keyword evidence="1" id="KW-0808">Transferase</keyword>
<accession>A0A9X4M590</accession>